<sequence length="256" mass="28522">MGTPEKPDLSSPSSSSSTCKLAEPKMHINSNANSPSLSGSRLWRPAAQRNLRNQWSKFLSLKQQWFSASSTGKSNAESLVNAHLLQRYMPVMDLGVLKNMVDIRKKACCKLALKQERHGSKLLLSYKDMVSVVCDMVNISSSLRCFSKGPANSPLVRFSCHAEDKSNLGDGGGIPVFTFWPIQYFENLAHEVVQMFSLELILKRLLVAELLSLSCNDLSRKFDRLSWSNELFPGEFDELNTVNLYSEDACQPVAPG</sequence>
<evidence type="ECO:0000256" key="1">
    <source>
        <dbReference type="SAM" id="MobiDB-lite"/>
    </source>
</evidence>
<organism evidence="2 3">
    <name type="scientific">Kingdonia uniflora</name>
    <dbReference type="NCBI Taxonomy" id="39325"/>
    <lineage>
        <taxon>Eukaryota</taxon>
        <taxon>Viridiplantae</taxon>
        <taxon>Streptophyta</taxon>
        <taxon>Embryophyta</taxon>
        <taxon>Tracheophyta</taxon>
        <taxon>Spermatophyta</taxon>
        <taxon>Magnoliopsida</taxon>
        <taxon>Ranunculales</taxon>
        <taxon>Circaeasteraceae</taxon>
        <taxon>Kingdonia</taxon>
    </lineage>
</organism>
<comment type="caution">
    <text evidence="2">The sequence shown here is derived from an EMBL/GenBank/DDBJ whole genome shotgun (WGS) entry which is preliminary data.</text>
</comment>
<proteinExistence type="predicted"/>
<dbReference type="PANTHER" id="PTHR15827">
    <property type="entry name" value="CYCLIN-DEPENDENT KINASE 2-INTERACTING PROTEIN"/>
    <property type="match status" value="1"/>
</dbReference>
<dbReference type="OrthoDB" id="1913984at2759"/>
<dbReference type="AlphaFoldDB" id="A0A7J7NDM9"/>
<evidence type="ECO:0000313" key="3">
    <source>
        <dbReference type="Proteomes" id="UP000541444"/>
    </source>
</evidence>
<feature type="region of interest" description="Disordered" evidence="1">
    <location>
        <begin position="1"/>
        <end position="20"/>
    </location>
</feature>
<keyword evidence="3" id="KW-1185">Reference proteome</keyword>
<protein>
    <submittedName>
        <fullName evidence="2">Uncharacterized protein</fullName>
    </submittedName>
</protein>
<dbReference type="Proteomes" id="UP000541444">
    <property type="component" value="Unassembled WGS sequence"/>
</dbReference>
<reference evidence="2 3" key="1">
    <citation type="journal article" date="2020" name="IScience">
        <title>Genome Sequencing of the Endangered Kingdonia uniflora (Circaeasteraceae, Ranunculales) Reveals Potential Mechanisms of Evolutionary Specialization.</title>
        <authorList>
            <person name="Sun Y."/>
            <person name="Deng T."/>
            <person name="Zhang A."/>
            <person name="Moore M.J."/>
            <person name="Landis J.B."/>
            <person name="Lin N."/>
            <person name="Zhang H."/>
            <person name="Zhang X."/>
            <person name="Huang J."/>
            <person name="Zhang X."/>
            <person name="Sun H."/>
            <person name="Wang H."/>
        </authorList>
    </citation>
    <scope>NUCLEOTIDE SEQUENCE [LARGE SCALE GENOMIC DNA]</scope>
    <source>
        <strain evidence="2">TB1705</strain>
        <tissue evidence="2">Leaf</tissue>
    </source>
</reference>
<evidence type="ECO:0000313" key="2">
    <source>
        <dbReference type="EMBL" id="KAF6165110.1"/>
    </source>
</evidence>
<dbReference type="PANTHER" id="PTHR15827:SF2">
    <property type="entry name" value="CYCLIN-DEPENDENT KINASE 2-INTERACTING PROTEIN"/>
    <property type="match status" value="1"/>
</dbReference>
<gene>
    <name evidence="2" type="ORF">GIB67_000694</name>
</gene>
<name>A0A7J7NDM9_9MAGN</name>
<dbReference type="EMBL" id="JACGCM010000859">
    <property type="protein sequence ID" value="KAF6165110.1"/>
    <property type="molecule type" value="Genomic_DNA"/>
</dbReference>
<accession>A0A7J7NDM9</accession>